<gene>
    <name evidence="1" type="ORF">SCMU_08170</name>
</gene>
<protein>
    <submittedName>
        <fullName evidence="1">Uncharacterized protein</fullName>
    </submittedName>
</protein>
<reference evidence="1 2" key="1">
    <citation type="journal article" date="2021" name="J. Biosci. Bioeng.">
        <title>Identification and characterization of a chc gene cluster responsible for the aromatization pathway of cyclohexanecarboxylate degradation in Sinomonas cyclohexanicum ATCC 51369.</title>
        <authorList>
            <person name="Yamamoto T."/>
            <person name="Hasegawa Y."/>
            <person name="Lau P.C.K."/>
            <person name="Iwaki H."/>
        </authorList>
    </citation>
    <scope>NUCLEOTIDE SEQUENCE [LARGE SCALE GENOMIC DNA]</scope>
    <source>
        <strain evidence="1 2">ATCC 51369</strain>
    </source>
</reference>
<sequence>MLGMLHAARRRGLGHEEHSLAVCELLLQIHAPAGELLGEPCASCREPWPCQTVLVILGGLVPATTGPGPEYARRF</sequence>
<keyword evidence="2" id="KW-1185">Reference proteome</keyword>
<evidence type="ECO:0000313" key="2">
    <source>
        <dbReference type="Proteomes" id="UP001319861"/>
    </source>
</evidence>
<evidence type="ECO:0000313" key="1">
    <source>
        <dbReference type="EMBL" id="BCT74975.1"/>
    </source>
</evidence>
<accession>A0ABM7PS00</accession>
<organism evidence="1 2">
    <name type="scientific">Sinomonas cyclohexanicum</name>
    <name type="common">Corynebacterium cyclohexanicum</name>
    <dbReference type="NCBI Taxonomy" id="322009"/>
    <lineage>
        <taxon>Bacteria</taxon>
        <taxon>Bacillati</taxon>
        <taxon>Actinomycetota</taxon>
        <taxon>Actinomycetes</taxon>
        <taxon>Micrococcales</taxon>
        <taxon>Micrococcaceae</taxon>
        <taxon>Sinomonas</taxon>
    </lineage>
</organism>
<name>A0ABM7PS00_SINCY</name>
<dbReference type="Proteomes" id="UP001319861">
    <property type="component" value="Chromosome"/>
</dbReference>
<dbReference type="EMBL" id="AP024525">
    <property type="protein sequence ID" value="BCT74975.1"/>
    <property type="molecule type" value="Genomic_DNA"/>
</dbReference>
<proteinExistence type="predicted"/>